<comment type="similarity">
    <text evidence="2">Belongs to the heat shock protein 70 family.</text>
</comment>
<dbReference type="EMBL" id="FNAD01000001">
    <property type="protein sequence ID" value="SDD00556.1"/>
    <property type="molecule type" value="Genomic_DNA"/>
</dbReference>
<dbReference type="GO" id="GO:0005524">
    <property type="term" value="F:ATP binding"/>
    <property type="evidence" value="ECO:0007669"/>
    <property type="project" value="UniProtKB-KW"/>
</dbReference>
<dbReference type="InterPro" id="IPR043129">
    <property type="entry name" value="ATPase_NBD"/>
</dbReference>
<keyword evidence="5" id="KW-0067">ATP-binding</keyword>
<evidence type="ECO:0000313" key="9">
    <source>
        <dbReference type="EMBL" id="SDD00556.1"/>
    </source>
</evidence>
<sequence length="695" mass="73934">MPLARPFDKRIRSVRGGESALRRAYRPALGTGPEDSADEFVTLEDMSRFHPRSASISVDFGTSHTVASIRRADGRVHQQLFDGSPQLPSAVFLGEQGAPVTGADALHHGRRQPERFEPNPKRRIDDGTLLLGDQELEVTKVIAAVLSRVANECRRTVGGLGSVTVTVPAAWGPTRRHVIADAALAAGLGRVDLVPEPVAAASYFAEALGSDIPVGSGVVVYDLGGGTFDATVLRRTPTGFDVLAVDGADDLGGLDFDQALLEHLAATVQPGDDRWPRLTAPQTPADQRHRAALLEEVRLAKERLSRIAATDLTVPLLDFDVHLTRDELERVAGPLLRRTVRITQGVIRESGLETRQVAGLFLVGAASRMPLAATLLHRELGIAPAAIEQPELAVSEGGLIAPALASSPPAPVPSPGLPPQTAALATTPFVPHATAPQATGPLPAAPNGPPRRRRSLIVAAATALVMVVGTAVAVKLLDRAETGTIEALETGATVEETPATADPTTTAGSSIPEDWVAVGECMYEETDLGEKWTVDCDDPAAFWSVVKTDSENPVTIVDASVADYTQAEAICGARVGFRTPGELWTDYNYIYDTATGLTDQFFCLQAIRVADEQGRLPVVPGVGDCFDDDEEWTTVDCASEGALYRVTDAEVIDPPAAMTEEEIQGRLGGCPESSSYPWSMEWRDLVSGVICFEDL</sequence>
<keyword evidence="7" id="KW-0143">Chaperone</keyword>
<dbReference type="GO" id="GO:0140662">
    <property type="term" value="F:ATP-dependent protein folding chaperone"/>
    <property type="evidence" value="ECO:0007669"/>
    <property type="project" value="InterPro"/>
</dbReference>
<gene>
    <name evidence="9" type="ORF">SAMN05216270_101342</name>
</gene>
<dbReference type="AlphaFoldDB" id="A0A1G6R9J6"/>
<evidence type="ECO:0000256" key="4">
    <source>
        <dbReference type="ARBA" id="ARBA00022741"/>
    </source>
</evidence>
<dbReference type="SUPFAM" id="SSF53067">
    <property type="entry name" value="Actin-like ATPase domain"/>
    <property type="match status" value="2"/>
</dbReference>
<evidence type="ECO:0000256" key="5">
    <source>
        <dbReference type="ARBA" id="ARBA00022840"/>
    </source>
</evidence>
<reference evidence="10" key="1">
    <citation type="submission" date="2016-10" db="EMBL/GenBank/DDBJ databases">
        <authorList>
            <person name="Varghese N."/>
            <person name="Submissions S."/>
        </authorList>
    </citation>
    <scope>NUCLEOTIDE SEQUENCE [LARGE SCALE GENOMIC DNA]</scope>
    <source>
        <strain evidence="10">CGMCC 4.3516</strain>
    </source>
</reference>
<keyword evidence="3" id="KW-0732">Signal</keyword>
<evidence type="ECO:0000256" key="3">
    <source>
        <dbReference type="ARBA" id="ARBA00022729"/>
    </source>
</evidence>
<evidence type="ECO:0000256" key="2">
    <source>
        <dbReference type="ARBA" id="ARBA00007381"/>
    </source>
</evidence>
<dbReference type="Gene3D" id="3.30.420.40">
    <property type="match status" value="2"/>
</dbReference>
<name>A0A1G6R9J6_9ACTN</name>
<dbReference type="PROSITE" id="PS00329">
    <property type="entry name" value="HSP70_2"/>
    <property type="match status" value="1"/>
</dbReference>
<dbReference type="GO" id="GO:0030968">
    <property type="term" value="P:endoplasmic reticulum unfolded protein response"/>
    <property type="evidence" value="ECO:0007669"/>
    <property type="project" value="TreeGrafter"/>
</dbReference>
<evidence type="ECO:0000256" key="7">
    <source>
        <dbReference type="ARBA" id="ARBA00023186"/>
    </source>
</evidence>
<proteinExistence type="inferred from homology"/>
<dbReference type="STRING" id="58114.SAMN05216270_101342"/>
<dbReference type="Pfam" id="PF00012">
    <property type="entry name" value="HSP70"/>
    <property type="match status" value="1"/>
</dbReference>
<dbReference type="InterPro" id="IPR013126">
    <property type="entry name" value="Hsp_70_fam"/>
</dbReference>
<protein>
    <submittedName>
        <fullName evidence="9">Hsp70 protein</fullName>
    </submittedName>
</protein>
<comment type="subcellular location">
    <subcellularLocation>
        <location evidence="1">Endoplasmic reticulum lumen</location>
    </subcellularLocation>
</comment>
<evidence type="ECO:0000313" key="10">
    <source>
        <dbReference type="Proteomes" id="UP000198949"/>
    </source>
</evidence>
<accession>A0A1G6R9J6</accession>
<organism evidence="9 10">
    <name type="scientific">Glycomyces harbinensis</name>
    <dbReference type="NCBI Taxonomy" id="58114"/>
    <lineage>
        <taxon>Bacteria</taxon>
        <taxon>Bacillati</taxon>
        <taxon>Actinomycetota</taxon>
        <taxon>Actinomycetes</taxon>
        <taxon>Glycomycetales</taxon>
        <taxon>Glycomycetaceae</taxon>
        <taxon>Glycomyces</taxon>
    </lineage>
</organism>
<dbReference type="PANTHER" id="PTHR45639:SF3">
    <property type="entry name" value="HYPOXIA UP-REGULATED PROTEIN 1"/>
    <property type="match status" value="1"/>
</dbReference>
<evidence type="ECO:0000256" key="6">
    <source>
        <dbReference type="ARBA" id="ARBA00023016"/>
    </source>
</evidence>
<dbReference type="PRINTS" id="PR00301">
    <property type="entry name" value="HEATSHOCK70"/>
</dbReference>
<dbReference type="Gene3D" id="3.90.640.10">
    <property type="entry name" value="Actin, Chain A, domain 4"/>
    <property type="match status" value="1"/>
</dbReference>
<keyword evidence="4" id="KW-0547">Nucleotide-binding</keyword>
<evidence type="ECO:0000256" key="8">
    <source>
        <dbReference type="SAM" id="MobiDB-lite"/>
    </source>
</evidence>
<feature type="region of interest" description="Disordered" evidence="8">
    <location>
        <begin position="432"/>
        <end position="451"/>
    </location>
</feature>
<keyword evidence="6" id="KW-0346">Stress response</keyword>
<dbReference type="PANTHER" id="PTHR45639">
    <property type="entry name" value="HSC70CB, ISOFORM G-RELATED"/>
    <property type="match status" value="1"/>
</dbReference>
<evidence type="ECO:0000256" key="1">
    <source>
        <dbReference type="ARBA" id="ARBA00004319"/>
    </source>
</evidence>
<dbReference type="InterPro" id="IPR018181">
    <property type="entry name" value="Heat_shock_70_CS"/>
</dbReference>
<keyword evidence="10" id="KW-1185">Reference proteome</keyword>
<dbReference type="Proteomes" id="UP000198949">
    <property type="component" value="Unassembled WGS sequence"/>
</dbReference>